<dbReference type="Gene3D" id="3.40.50.300">
    <property type="entry name" value="P-loop containing nucleotide triphosphate hydrolases"/>
    <property type="match status" value="1"/>
</dbReference>
<keyword evidence="2" id="KW-1185">Reference proteome</keyword>
<gene>
    <name evidence="1" type="ORF">JQS43_07105</name>
</gene>
<accession>A0A895YQ08</accession>
<proteinExistence type="predicted"/>
<dbReference type="EMBL" id="CP070499">
    <property type="protein sequence ID" value="QSB16068.1"/>
    <property type="molecule type" value="Genomic_DNA"/>
</dbReference>
<dbReference type="AlphaFoldDB" id="A0A895YQ08"/>
<dbReference type="SUPFAM" id="SSF52540">
    <property type="entry name" value="P-loop containing nucleoside triphosphate hydrolases"/>
    <property type="match status" value="1"/>
</dbReference>
<dbReference type="Proteomes" id="UP000662857">
    <property type="component" value="Chromosome"/>
</dbReference>
<sequence>MGDVQVVLVSGVPGAGKTTIARKLAEHFPRSAHLEGDQIGEGFIINGLVRPDGTPTDEANAQLLLRRKNICLLADSYAAAGFTPVVDDVVVSQAVLDTYLTLLTTRPVGLVQLSPDLETLQQRDAERDKQVLDRWRHLYAELRRDMPRVGLWLDTSGLSAEETVAQVAHRLGEAVVAR</sequence>
<dbReference type="RefSeq" id="WP_239678269.1">
    <property type="nucleotide sequence ID" value="NZ_CP070499.1"/>
</dbReference>
<evidence type="ECO:0000313" key="2">
    <source>
        <dbReference type="Proteomes" id="UP000662857"/>
    </source>
</evidence>
<protein>
    <submittedName>
        <fullName evidence="1">AAA family ATPase</fullName>
    </submittedName>
</protein>
<organism evidence="1 2">
    <name type="scientific">Natronosporangium hydrolyticum</name>
    <dbReference type="NCBI Taxonomy" id="2811111"/>
    <lineage>
        <taxon>Bacteria</taxon>
        <taxon>Bacillati</taxon>
        <taxon>Actinomycetota</taxon>
        <taxon>Actinomycetes</taxon>
        <taxon>Micromonosporales</taxon>
        <taxon>Micromonosporaceae</taxon>
        <taxon>Natronosporangium</taxon>
    </lineage>
</organism>
<name>A0A895YQ08_9ACTN</name>
<dbReference type="KEGG" id="nhy:JQS43_07105"/>
<reference evidence="1" key="1">
    <citation type="submission" date="2021-02" db="EMBL/GenBank/DDBJ databases">
        <title>Natrosporangium hydrolyticum gen. nov., sp. nov, a haloalkaliphilic actinobacterium from a soda solonchak soil.</title>
        <authorList>
            <person name="Sorokin D.Y."/>
            <person name="Khijniak T.V."/>
            <person name="Zakharycheva A.P."/>
            <person name="Boueva O.V."/>
            <person name="Ariskina E.V."/>
            <person name="Hahnke R.L."/>
            <person name="Bunk B."/>
            <person name="Sproer C."/>
            <person name="Schumann P."/>
            <person name="Evtushenko L.I."/>
            <person name="Kublanov I.V."/>
        </authorList>
    </citation>
    <scope>NUCLEOTIDE SEQUENCE</scope>
    <source>
        <strain evidence="1">DSM 106523</strain>
    </source>
</reference>
<dbReference type="InterPro" id="IPR027417">
    <property type="entry name" value="P-loop_NTPase"/>
</dbReference>
<evidence type="ECO:0000313" key="1">
    <source>
        <dbReference type="EMBL" id="QSB16068.1"/>
    </source>
</evidence>
<dbReference type="Pfam" id="PF13671">
    <property type="entry name" value="AAA_33"/>
    <property type="match status" value="1"/>
</dbReference>